<dbReference type="EMBL" id="HACG01051445">
    <property type="protein sequence ID" value="CEK98316.1"/>
    <property type="molecule type" value="Transcribed_RNA"/>
</dbReference>
<protein>
    <submittedName>
        <fullName evidence="1">Uncharacterized protein</fullName>
    </submittedName>
</protein>
<proteinExistence type="predicted"/>
<sequence length="93" mass="10296">SGIFFSQNTETILLVSKSENIFGTNVEENTVLFCESKSFDMKFQGSSATVPDVKLSSRFEVTSNHTHFPYTINYIGGPLTLEQFISTVVNSSC</sequence>
<feature type="non-terminal residue" evidence="1">
    <location>
        <position position="1"/>
    </location>
</feature>
<accession>A0A0B7C111</accession>
<reference evidence="1" key="1">
    <citation type="submission" date="2014-12" db="EMBL/GenBank/DDBJ databases">
        <title>Insight into the proteome of Arion vulgaris.</title>
        <authorList>
            <person name="Aradska J."/>
            <person name="Bulat T."/>
            <person name="Smidak R."/>
            <person name="Sarate P."/>
            <person name="Gangsoo J."/>
            <person name="Sialana F."/>
            <person name="Bilban M."/>
            <person name="Lubec G."/>
        </authorList>
    </citation>
    <scope>NUCLEOTIDE SEQUENCE</scope>
    <source>
        <tissue evidence="1">Skin</tissue>
    </source>
</reference>
<organism evidence="1">
    <name type="scientific">Arion vulgaris</name>
    <dbReference type="NCBI Taxonomy" id="1028688"/>
    <lineage>
        <taxon>Eukaryota</taxon>
        <taxon>Metazoa</taxon>
        <taxon>Spiralia</taxon>
        <taxon>Lophotrochozoa</taxon>
        <taxon>Mollusca</taxon>
        <taxon>Gastropoda</taxon>
        <taxon>Heterobranchia</taxon>
        <taxon>Euthyneura</taxon>
        <taxon>Panpulmonata</taxon>
        <taxon>Eupulmonata</taxon>
        <taxon>Stylommatophora</taxon>
        <taxon>Helicina</taxon>
        <taxon>Arionoidea</taxon>
        <taxon>Arionidae</taxon>
        <taxon>Arion</taxon>
    </lineage>
</organism>
<evidence type="ECO:0000313" key="1">
    <source>
        <dbReference type="EMBL" id="CEK98316.1"/>
    </source>
</evidence>
<dbReference type="AlphaFoldDB" id="A0A0B7C111"/>
<gene>
    <name evidence="1" type="primary">ORF218384</name>
</gene>
<feature type="non-terminal residue" evidence="1">
    <location>
        <position position="93"/>
    </location>
</feature>
<name>A0A0B7C111_9EUPU</name>